<dbReference type="Pfam" id="PF00126">
    <property type="entry name" value="HTH_1"/>
    <property type="match status" value="1"/>
</dbReference>
<dbReference type="AlphaFoldDB" id="A0A2X0SLI7"/>
<evidence type="ECO:0000256" key="4">
    <source>
        <dbReference type="ARBA" id="ARBA00023163"/>
    </source>
</evidence>
<comment type="similarity">
    <text evidence="1">Belongs to the LysR transcriptional regulatory family.</text>
</comment>
<dbReference type="Gene3D" id="3.40.190.290">
    <property type="match status" value="1"/>
</dbReference>
<dbReference type="GO" id="GO:0000976">
    <property type="term" value="F:transcription cis-regulatory region binding"/>
    <property type="evidence" value="ECO:0007669"/>
    <property type="project" value="TreeGrafter"/>
</dbReference>
<dbReference type="CDD" id="cd08419">
    <property type="entry name" value="PBP2_CbbR_RubisCO_like"/>
    <property type="match status" value="1"/>
</dbReference>
<dbReference type="EMBL" id="LS423452">
    <property type="protein sequence ID" value="SPS05795.1"/>
    <property type="molecule type" value="Genomic_DNA"/>
</dbReference>
<reference evidence="6" key="1">
    <citation type="submission" date="2018-05" db="EMBL/GenBank/DDBJ databases">
        <authorList>
            <person name="Lanie J.A."/>
            <person name="Ng W.-L."/>
            <person name="Kazmierczak K.M."/>
            <person name="Andrzejewski T.M."/>
            <person name="Davidsen T.M."/>
            <person name="Wayne K.J."/>
            <person name="Tettelin H."/>
            <person name="Glass J.I."/>
            <person name="Rusch D."/>
            <person name="Podicherti R."/>
            <person name="Tsui H.-C.T."/>
            <person name="Winkler M.E."/>
        </authorList>
    </citation>
    <scope>NUCLEOTIDE SEQUENCE</scope>
    <source>
        <strain evidence="6">KNB</strain>
    </source>
</reference>
<name>A0A2X0SLI7_9PROT</name>
<evidence type="ECO:0000313" key="6">
    <source>
        <dbReference type="EMBL" id="SPS05795.1"/>
    </source>
</evidence>
<dbReference type="GO" id="GO:0003700">
    <property type="term" value="F:DNA-binding transcription factor activity"/>
    <property type="evidence" value="ECO:0007669"/>
    <property type="project" value="InterPro"/>
</dbReference>
<gene>
    <name evidence="6" type="primary">cmpR</name>
    <name evidence="6" type="ORF">NITFAB_1385</name>
</gene>
<dbReference type="InterPro" id="IPR036390">
    <property type="entry name" value="WH_DNA-bd_sf"/>
</dbReference>
<dbReference type="PANTHER" id="PTHR30126:SF5">
    <property type="entry name" value="HTH-TYPE TRANSCRIPTIONAL ACTIVATOR CMPR"/>
    <property type="match status" value="1"/>
</dbReference>
<dbReference type="PROSITE" id="PS50931">
    <property type="entry name" value="HTH_LYSR"/>
    <property type="match status" value="1"/>
</dbReference>
<evidence type="ECO:0000259" key="5">
    <source>
        <dbReference type="PROSITE" id="PS50931"/>
    </source>
</evidence>
<keyword evidence="2" id="KW-0805">Transcription regulation</keyword>
<feature type="domain" description="HTH lysR-type" evidence="5">
    <location>
        <begin position="51"/>
        <end position="107"/>
    </location>
</feature>
<dbReference type="InterPro" id="IPR005119">
    <property type="entry name" value="LysR_subst-bd"/>
</dbReference>
<accession>A0A2X0SLI7</accession>
<dbReference type="Gene3D" id="1.10.10.10">
    <property type="entry name" value="Winged helix-like DNA-binding domain superfamily/Winged helix DNA-binding domain"/>
    <property type="match status" value="1"/>
</dbReference>
<dbReference type="InterPro" id="IPR036388">
    <property type="entry name" value="WH-like_DNA-bd_sf"/>
</dbReference>
<evidence type="ECO:0000256" key="1">
    <source>
        <dbReference type="ARBA" id="ARBA00009437"/>
    </source>
</evidence>
<organism evidence="6">
    <name type="scientific">Candidatus Nitrotoga fabula</name>
    <dbReference type="NCBI Taxonomy" id="2182327"/>
    <lineage>
        <taxon>Bacteria</taxon>
        <taxon>Pseudomonadati</taxon>
        <taxon>Pseudomonadota</taxon>
        <taxon>Betaproteobacteria</taxon>
        <taxon>Nitrosomonadales</taxon>
        <taxon>Gallionellaceae</taxon>
        <taxon>Candidatus Nitrotoga</taxon>
    </lineage>
</organism>
<evidence type="ECO:0000256" key="2">
    <source>
        <dbReference type="ARBA" id="ARBA00023015"/>
    </source>
</evidence>
<dbReference type="Pfam" id="PF03466">
    <property type="entry name" value="LysR_substrate"/>
    <property type="match status" value="1"/>
</dbReference>
<evidence type="ECO:0000256" key="3">
    <source>
        <dbReference type="ARBA" id="ARBA00023125"/>
    </source>
</evidence>
<sequence length="361" mass="40647">MEVQNRAAVQDRSGLLSGHHSVPAWRFALYFFHKRARLSPMINKVNMKHATLRQLQVFESVARNLSYSRAAEELHLTQPTVSIQIKQLTDIVGLPLLEQIGKRIFLTDMGRELLLLCRDIFKGLSQFEMLIADMHGMKTGKLRLAAVSTAKYFIPRLLGSFYALYPGIEVSLHVTNRERILQRMADNEDDLYMLGQPPEHMDVQAECFMENPLVVLAPSSHPLSGKKNIPLQRLADEPFLVREQGSGTRLATERFFSEHGLSLKIRMELGSSEAVKQGVAGGLGIAVVSAHTLALERNSKELSILDVAGFPIRRQWYAVYPADKRLTVAASTFLDFLKRESQSEANRYLSDIPGFSLNQDQ</sequence>
<keyword evidence="3" id="KW-0238">DNA-binding</keyword>
<dbReference type="PRINTS" id="PR00039">
    <property type="entry name" value="HTHLYSR"/>
</dbReference>
<dbReference type="SUPFAM" id="SSF46785">
    <property type="entry name" value="Winged helix' DNA-binding domain"/>
    <property type="match status" value="1"/>
</dbReference>
<dbReference type="SUPFAM" id="SSF53850">
    <property type="entry name" value="Periplasmic binding protein-like II"/>
    <property type="match status" value="1"/>
</dbReference>
<proteinExistence type="inferred from homology"/>
<protein>
    <submittedName>
        <fullName evidence="6">HTH-type transcriptional activator CmpR</fullName>
    </submittedName>
</protein>
<dbReference type="InterPro" id="IPR000847">
    <property type="entry name" value="LysR_HTH_N"/>
</dbReference>
<dbReference type="PANTHER" id="PTHR30126">
    <property type="entry name" value="HTH-TYPE TRANSCRIPTIONAL REGULATOR"/>
    <property type="match status" value="1"/>
</dbReference>
<keyword evidence="4" id="KW-0804">Transcription</keyword>